<dbReference type="OrthoDB" id="426386at2759"/>
<dbReference type="GO" id="GO:0009507">
    <property type="term" value="C:chloroplast"/>
    <property type="evidence" value="ECO:0007669"/>
    <property type="project" value="TreeGrafter"/>
</dbReference>
<evidence type="ECO:0000313" key="2">
    <source>
        <dbReference type="EMBL" id="KAG0560682.1"/>
    </source>
</evidence>
<evidence type="ECO:0000313" key="3">
    <source>
        <dbReference type="Proteomes" id="UP000822688"/>
    </source>
</evidence>
<dbReference type="AlphaFoldDB" id="A0A8T0GUS7"/>
<dbReference type="PANTHER" id="PTHR21377:SF20">
    <property type="entry name" value="OS04G0416000 PROTEIN"/>
    <property type="match status" value="1"/>
</dbReference>
<dbReference type="EMBL" id="CM026430">
    <property type="protein sequence ID" value="KAG0560682.1"/>
    <property type="molecule type" value="Genomic_DNA"/>
</dbReference>
<sequence>MATAATMAAVAPLMPTGSISSRGTHARGTHYSRSATSFAGQPLMALGSLPVLGLALSRPATAGVVCAATKEGKEQDTQDIAKQKAAVETPESDVDSVTRKFGLEAGLWKIFSTKDEDGSGDGKVKKTSQAKDLLARYGGAYLATSISLSIVSFSLCYVLVQAGVDVPSVLEKVGVHVNDTGEKVGTVALAYAAHKALSPVRFPPTVALTPIVASWFGKKPATVADPDNPDESSK</sequence>
<gene>
    <name evidence="2" type="ORF">KC19_9G004900</name>
</gene>
<evidence type="ECO:0000259" key="1">
    <source>
        <dbReference type="Pfam" id="PF06916"/>
    </source>
</evidence>
<protein>
    <recommendedName>
        <fullName evidence="1">DUF1279 domain-containing protein</fullName>
    </recommendedName>
</protein>
<dbReference type="InterPro" id="IPR009688">
    <property type="entry name" value="FAM210A/B-like_dom"/>
</dbReference>
<feature type="domain" description="DUF1279" evidence="1">
    <location>
        <begin position="129"/>
        <end position="211"/>
    </location>
</feature>
<proteinExistence type="predicted"/>
<organism evidence="2 3">
    <name type="scientific">Ceratodon purpureus</name>
    <name type="common">Fire moss</name>
    <name type="synonym">Dicranum purpureum</name>
    <dbReference type="NCBI Taxonomy" id="3225"/>
    <lineage>
        <taxon>Eukaryota</taxon>
        <taxon>Viridiplantae</taxon>
        <taxon>Streptophyta</taxon>
        <taxon>Embryophyta</taxon>
        <taxon>Bryophyta</taxon>
        <taxon>Bryophytina</taxon>
        <taxon>Bryopsida</taxon>
        <taxon>Dicranidae</taxon>
        <taxon>Pseudoditrichales</taxon>
        <taxon>Ditrichaceae</taxon>
        <taxon>Ceratodon</taxon>
    </lineage>
</organism>
<name>A0A8T0GUS7_CERPU</name>
<dbReference type="InterPro" id="IPR045866">
    <property type="entry name" value="FAM210A/B-like"/>
</dbReference>
<dbReference type="Proteomes" id="UP000822688">
    <property type="component" value="Chromosome 9"/>
</dbReference>
<comment type="caution">
    <text evidence="2">The sequence shown here is derived from an EMBL/GenBank/DDBJ whole genome shotgun (WGS) entry which is preliminary data.</text>
</comment>
<dbReference type="Pfam" id="PF06916">
    <property type="entry name" value="FAM210A-B_dom"/>
    <property type="match status" value="1"/>
</dbReference>
<dbReference type="PANTHER" id="PTHR21377">
    <property type="entry name" value="PROTEIN FAM210B, MITOCHONDRIAL"/>
    <property type="match status" value="1"/>
</dbReference>
<keyword evidence="3" id="KW-1185">Reference proteome</keyword>
<accession>A0A8T0GUS7</accession>
<reference evidence="2" key="1">
    <citation type="submission" date="2020-06" db="EMBL/GenBank/DDBJ databases">
        <title>WGS assembly of Ceratodon purpureus strain R40.</title>
        <authorList>
            <person name="Carey S.B."/>
            <person name="Jenkins J."/>
            <person name="Shu S."/>
            <person name="Lovell J.T."/>
            <person name="Sreedasyam A."/>
            <person name="Maumus F."/>
            <person name="Tiley G.P."/>
            <person name="Fernandez-Pozo N."/>
            <person name="Barry K."/>
            <person name="Chen C."/>
            <person name="Wang M."/>
            <person name="Lipzen A."/>
            <person name="Daum C."/>
            <person name="Saski C.A."/>
            <person name="Payton A.C."/>
            <person name="Mcbreen J.C."/>
            <person name="Conrad R.E."/>
            <person name="Kollar L.M."/>
            <person name="Olsson S."/>
            <person name="Huttunen S."/>
            <person name="Landis J.B."/>
            <person name="Wickett N.J."/>
            <person name="Johnson M.G."/>
            <person name="Rensing S.A."/>
            <person name="Grimwood J."/>
            <person name="Schmutz J."/>
            <person name="Mcdaniel S.F."/>
        </authorList>
    </citation>
    <scope>NUCLEOTIDE SEQUENCE</scope>
    <source>
        <strain evidence="2">R40</strain>
    </source>
</reference>